<dbReference type="PROSITE" id="PS51450">
    <property type="entry name" value="LRR"/>
    <property type="match status" value="2"/>
</dbReference>
<gene>
    <name evidence="4" type="primary">Lrrc15_2</name>
    <name evidence="4" type="ORF">g.31709</name>
</gene>
<dbReference type="InterPro" id="IPR001611">
    <property type="entry name" value="Leu-rich_rpt"/>
</dbReference>
<dbReference type="SMART" id="SM00369">
    <property type="entry name" value="LRR_TYP"/>
    <property type="match status" value="6"/>
</dbReference>
<proteinExistence type="predicted"/>
<dbReference type="AlphaFoldDB" id="A0A0C9QEU6"/>
<evidence type="ECO:0000256" key="3">
    <source>
        <dbReference type="ARBA" id="ARBA00022737"/>
    </source>
</evidence>
<evidence type="ECO:0000256" key="2">
    <source>
        <dbReference type="ARBA" id="ARBA00022729"/>
    </source>
</evidence>
<keyword evidence="3" id="KW-0677">Repeat</keyword>
<dbReference type="InterPro" id="IPR003591">
    <property type="entry name" value="Leu-rich_rpt_typical-subtyp"/>
</dbReference>
<dbReference type="Pfam" id="PF00560">
    <property type="entry name" value="LRR_1"/>
    <property type="match status" value="1"/>
</dbReference>
<sequence>MRHCWRSCRWRSLRNLRTTAPRCSGRRCIQHLLSRILSSRAATSSETIISESEKLAEMENSLVLFITFLCASSLIATSSLSCQRPKWNLKICQIKNSSVLVKFEREVGKTWIHEGENVILLQLINLMIAPQEENSFEIIEAEDLGRIPKLFALSLNNTKIRGSSPFRDQRYLRTVQLVNNQFQEFPREFFQGIPDVRFLGIQKQNIGGIYRSSFSNISERLEKFYFQANQLRIIGPNTFSKFTILETLDLTSNKLEVLKATMFSGLDGLETLSLDCNRINRIDPQTFSALRNLKILNLANNLLTTLGSALFKPLRYLKSLQLSSNKIEKILPGTFDGLIYLRKLFLTGNKFHVPETFFADLRGLEILKVYGRDFQSSDRCDVLEPMDPPRSIPMIDPDITGYGSIVNRFLIPESEYLFSSGEKSYYN</sequence>
<evidence type="ECO:0000256" key="1">
    <source>
        <dbReference type="ARBA" id="ARBA00022614"/>
    </source>
</evidence>
<dbReference type="PANTHER" id="PTHR24373">
    <property type="entry name" value="SLIT RELATED LEUCINE-RICH REPEAT NEURONAL PROTEIN"/>
    <property type="match status" value="1"/>
</dbReference>
<evidence type="ECO:0000313" key="4">
    <source>
        <dbReference type="EMBL" id="JAG71596.1"/>
    </source>
</evidence>
<dbReference type="Gene3D" id="3.80.10.10">
    <property type="entry name" value="Ribonuclease Inhibitor"/>
    <property type="match status" value="2"/>
</dbReference>
<dbReference type="Pfam" id="PF13855">
    <property type="entry name" value="LRR_8"/>
    <property type="match status" value="1"/>
</dbReference>
<keyword evidence="2" id="KW-0732">Signal</keyword>
<protein>
    <submittedName>
        <fullName evidence="4">Lrrc15_2 protein</fullName>
    </submittedName>
</protein>
<dbReference type="InterPro" id="IPR050328">
    <property type="entry name" value="Dev_Immune_Receptor"/>
</dbReference>
<dbReference type="GO" id="GO:0005615">
    <property type="term" value="C:extracellular space"/>
    <property type="evidence" value="ECO:0007669"/>
    <property type="project" value="TreeGrafter"/>
</dbReference>
<dbReference type="SUPFAM" id="SSF52058">
    <property type="entry name" value="L domain-like"/>
    <property type="match status" value="1"/>
</dbReference>
<accession>A0A0C9QEU6</accession>
<dbReference type="PANTHER" id="PTHR24373:SF275">
    <property type="entry name" value="TIR DOMAIN-CONTAINING PROTEIN"/>
    <property type="match status" value="1"/>
</dbReference>
<name>A0A0C9QEU6_9HYME</name>
<dbReference type="GO" id="GO:0031012">
    <property type="term" value="C:extracellular matrix"/>
    <property type="evidence" value="ECO:0007669"/>
    <property type="project" value="TreeGrafter"/>
</dbReference>
<organism evidence="4">
    <name type="scientific">Fopius arisanus</name>
    <dbReference type="NCBI Taxonomy" id="64838"/>
    <lineage>
        <taxon>Eukaryota</taxon>
        <taxon>Metazoa</taxon>
        <taxon>Ecdysozoa</taxon>
        <taxon>Arthropoda</taxon>
        <taxon>Hexapoda</taxon>
        <taxon>Insecta</taxon>
        <taxon>Pterygota</taxon>
        <taxon>Neoptera</taxon>
        <taxon>Endopterygota</taxon>
        <taxon>Hymenoptera</taxon>
        <taxon>Apocrita</taxon>
        <taxon>Ichneumonoidea</taxon>
        <taxon>Braconidae</taxon>
        <taxon>Opiinae</taxon>
        <taxon>Fopius</taxon>
    </lineage>
</organism>
<dbReference type="EMBL" id="GBYB01001829">
    <property type="protein sequence ID" value="JAG71596.1"/>
    <property type="molecule type" value="Transcribed_RNA"/>
</dbReference>
<reference evidence="4" key="1">
    <citation type="submission" date="2015-01" db="EMBL/GenBank/DDBJ databases">
        <title>Transcriptome Assembly of Fopius arisanus.</title>
        <authorList>
            <person name="Geib S."/>
        </authorList>
    </citation>
    <scope>NUCLEOTIDE SEQUENCE</scope>
</reference>
<keyword evidence="1" id="KW-0433">Leucine-rich repeat</keyword>
<dbReference type="InterPro" id="IPR032675">
    <property type="entry name" value="LRR_dom_sf"/>
</dbReference>